<dbReference type="PANTHER" id="PTHR30474:SF2">
    <property type="entry name" value="PEPTIDOGLYCAN GLYCOSYLTRANSFERASE FTSW-RELATED"/>
    <property type="match status" value="1"/>
</dbReference>
<feature type="transmembrane region" description="Helical" evidence="21">
    <location>
        <begin position="305"/>
        <end position="326"/>
    </location>
</feature>
<keyword evidence="5" id="KW-0328">Glycosyltransferase</keyword>
<feature type="transmembrane region" description="Helical" evidence="21">
    <location>
        <begin position="338"/>
        <end position="359"/>
    </location>
</feature>
<evidence type="ECO:0000256" key="1">
    <source>
        <dbReference type="ARBA" id="ARBA00004651"/>
    </source>
</evidence>
<dbReference type="GO" id="GO:0009252">
    <property type="term" value="P:peptidoglycan biosynthetic process"/>
    <property type="evidence" value="ECO:0007669"/>
    <property type="project" value="UniProtKB-KW"/>
</dbReference>
<evidence type="ECO:0000256" key="8">
    <source>
        <dbReference type="ARBA" id="ARBA00022960"/>
    </source>
</evidence>
<dbReference type="InterPro" id="IPR001182">
    <property type="entry name" value="FtsW/RodA"/>
</dbReference>
<feature type="transmembrane region" description="Helical" evidence="21">
    <location>
        <begin position="371"/>
        <end position="392"/>
    </location>
</feature>
<comment type="subcellular location">
    <subcellularLocation>
        <location evidence="1">Cell membrane</location>
        <topology evidence="1">Multi-pass membrane protein</topology>
    </subcellularLocation>
</comment>
<keyword evidence="6" id="KW-0808">Transferase</keyword>
<evidence type="ECO:0000256" key="19">
    <source>
        <dbReference type="ARBA" id="ARBA00044770"/>
    </source>
</evidence>
<feature type="transmembrane region" description="Helical" evidence="21">
    <location>
        <begin position="42"/>
        <end position="65"/>
    </location>
</feature>
<keyword evidence="13" id="KW-0961">Cell wall biogenesis/degradation</keyword>
<keyword evidence="8" id="KW-0133">Cell shape</keyword>
<dbReference type="GO" id="GO:0008955">
    <property type="term" value="F:peptidoglycan glycosyltransferase activity"/>
    <property type="evidence" value="ECO:0007669"/>
    <property type="project" value="UniProtKB-EC"/>
</dbReference>
<dbReference type="PATRIC" id="fig|1121448.10.peg.349"/>
<reference evidence="22 23" key="1">
    <citation type="journal article" date="2013" name="J. Bacteriol.">
        <title>Roles of HynAB and Ech, the only two hydrogenases found in the model sulfate reducer Desulfovibrio gigas.</title>
        <authorList>
            <person name="Morais-Silva F.O."/>
            <person name="Santos C.I."/>
            <person name="Rodrigues R."/>
            <person name="Pereira I.A."/>
            <person name="Rodrigues-Pousada C."/>
        </authorList>
    </citation>
    <scope>NUCLEOTIDE SEQUENCE [LARGE SCALE GENOMIC DNA]</scope>
    <source>
        <strain evidence="23">ATCC 19364 / DSM 1382 / NCIMB 9332 / VKM B-1759</strain>
    </source>
</reference>
<evidence type="ECO:0000256" key="15">
    <source>
        <dbReference type="ARBA" id="ARBA00033270"/>
    </source>
</evidence>
<sequence>MSAARIAMQAAKTCPPAPPRAPLGTATGGHAMDADWLGRMDFLLLGLTLLLTLFGLVMVLSASGVMASRQFGGAYHFFMRQSVFAVAGLVLMSVLAAVPIKRVYAMTYPLLVLTTVLLVLVIASPLGVQVNGASRWIKLGFFNFQPMEMAKIALVLYLAWFFSEKQDLVGRFSVGVVPPFVVTGIFAGLMLLQPDFGGAAMMTMLLFLICLVGGTRFVYLVGSVALAGMAGWTLIVNSPYRWKRFTAFLDPFADARDTGYQLVQSMYAFGSGGTFGAGLGASKQKLFFLPEAHNDFIMAVVGEELGFVGVTAVFLVMGLLCWRAFHIAMTLDDLRDRLTAYGVTLIITLGAVLNMAVVLGSAPPKGVPMPFLSYGGSSLLGSMVCVGLLLNLSRQPRGNRPLGSLGGGR</sequence>
<keyword evidence="23" id="KW-1185">Reference proteome</keyword>
<dbReference type="HOGENOM" id="CLU_029243_0_1_7"/>
<keyword evidence="4 22" id="KW-0132">Cell division</keyword>
<evidence type="ECO:0000256" key="21">
    <source>
        <dbReference type="SAM" id="Phobius"/>
    </source>
</evidence>
<dbReference type="AlphaFoldDB" id="T2G7V4"/>
<comment type="pathway">
    <text evidence="2">Cell wall biogenesis; peptidoglycan biosynthesis.</text>
</comment>
<dbReference type="GO" id="GO:0032153">
    <property type="term" value="C:cell division site"/>
    <property type="evidence" value="ECO:0007669"/>
    <property type="project" value="TreeGrafter"/>
</dbReference>
<gene>
    <name evidence="22" type="ORF">DGI_0346</name>
</gene>
<keyword evidence="9" id="KW-0573">Peptidoglycan synthesis</keyword>
<proteinExistence type="inferred from homology"/>
<dbReference type="STRING" id="1121448.DGI_0346"/>
<accession>T2G7V4</accession>
<evidence type="ECO:0000313" key="23">
    <source>
        <dbReference type="Proteomes" id="UP000016587"/>
    </source>
</evidence>
<keyword evidence="3" id="KW-1003">Cell membrane</keyword>
<feature type="transmembrane region" description="Helical" evidence="21">
    <location>
        <begin position="106"/>
        <end position="128"/>
    </location>
</feature>
<evidence type="ECO:0000256" key="3">
    <source>
        <dbReference type="ARBA" id="ARBA00022475"/>
    </source>
</evidence>
<organism evidence="22 23">
    <name type="scientific">Megalodesulfovibrio gigas (strain ATCC 19364 / DSM 1382 / NCIMB 9332 / VKM B-1759)</name>
    <name type="common">Desulfovibrio gigas</name>
    <dbReference type="NCBI Taxonomy" id="1121448"/>
    <lineage>
        <taxon>Bacteria</taxon>
        <taxon>Pseudomonadati</taxon>
        <taxon>Thermodesulfobacteriota</taxon>
        <taxon>Desulfovibrionia</taxon>
        <taxon>Desulfovibrionales</taxon>
        <taxon>Desulfovibrionaceae</taxon>
        <taxon>Megalodesulfovibrio</taxon>
    </lineage>
</organism>
<dbReference type="GO" id="GO:0008360">
    <property type="term" value="P:regulation of cell shape"/>
    <property type="evidence" value="ECO:0007669"/>
    <property type="project" value="UniProtKB-KW"/>
</dbReference>
<name>T2G7V4_MEGG1</name>
<keyword evidence="11 21" id="KW-0472">Membrane</keyword>
<dbReference type="EMBL" id="CP006585">
    <property type="protein sequence ID" value="AGW12269.1"/>
    <property type="molecule type" value="Genomic_DNA"/>
</dbReference>
<feature type="transmembrane region" description="Helical" evidence="21">
    <location>
        <begin position="140"/>
        <end position="162"/>
    </location>
</feature>
<comment type="similarity">
    <text evidence="16">Belongs to the SEDS family. FtsW subfamily.</text>
</comment>
<dbReference type="eggNOG" id="COG0772">
    <property type="taxonomic scope" value="Bacteria"/>
</dbReference>
<dbReference type="NCBIfam" id="TIGR02614">
    <property type="entry name" value="ftsW"/>
    <property type="match status" value="1"/>
</dbReference>
<evidence type="ECO:0000256" key="20">
    <source>
        <dbReference type="ARBA" id="ARBA00049902"/>
    </source>
</evidence>
<dbReference type="Pfam" id="PF01098">
    <property type="entry name" value="FTSW_RODA_SPOVE"/>
    <property type="match status" value="1"/>
</dbReference>
<keyword evidence="10 21" id="KW-1133">Transmembrane helix</keyword>
<evidence type="ECO:0000256" key="13">
    <source>
        <dbReference type="ARBA" id="ARBA00023316"/>
    </source>
</evidence>
<keyword evidence="7 21" id="KW-0812">Transmembrane</keyword>
<evidence type="ECO:0000256" key="16">
    <source>
        <dbReference type="ARBA" id="ARBA00038053"/>
    </source>
</evidence>
<keyword evidence="12" id="KW-0131">Cell cycle</keyword>
<evidence type="ECO:0000256" key="7">
    <source>
        <dbReference type="ARBA" id="ARBA00022692"/>
    </source>
</evidence>
<dbReference type="PANTHER" id="PTHR30474">
    <property type="entry name" value="CELL CYCLE PROTEIN"/>
    <property type="match status" value="1"/>
</dbReference>
<evidence type="ECO:0000313" key="22">
    <source>
        <dbReference type="EMBL" id="AGW12269.1"/>
    </source>
</evidence>
<dbReference type="GO" id="GO:0071555">
    <property type="term" value="P:cell wall organization"/>
    <property type="evidence" value="ECO:0007669"/>
    <property type="project" value="UniProtKB-KW"/>
</dbReference>
<evidence type="ECO:0000256" key="12">
    <source>
        <dbReference type="ARBA" id="ARBA00023306"/>
    </source>
</evidence>
<dbReference type="GO" id="GO:0005886">
    <property type="term" value="C:plasma membrane"/>
    <property type="evidence" value="ECO:0007669"/>
    <property type="project" value="UniProtKB-SubCell"/>
</dbReference>
<dbReference type="Proteomes" id="UP000016587">
    <property type="component" value="Chromosome"/>
</dbReference>
<feature type="transmembrane region" description="Helical" evidence="21">
    <location>
        <begin position="204"/>
        <end position="235"/>
    </location>
</feature>
<evidence type="ECO:0000256" key="14">
    <source>
        <dbReference type="ARBA" id="ARBA00032370"/>
    </source>
</evidence>
<evidence type="ECO:0000256" key="9">
    <source>
        <dbReference type="ARBA" id="ARBA00022984"/>
    </source>
</evidence>
<comment type="catalytic activity">
    <reaction evidence="20">
        <text>[GlcNAc-(1-&gt;4)-Mur2Ac(oyl-L-Ala-gamma-D-Glu-L-Lys-D-Ala-D-Ala)](n)-di-trans,octa-cis-undecaprenyl diphosphate + beta-D-GlcNAc-(1-&gt;4)-Mur2Ac(oyl-L-Ala-gamma-D-Glu-L-Lys-D-Ala-D-Ala)-di-trans,octa-cis-undecaprenyl diphosphate = [GlcNAc-(1-&gt;4)-Mur2Ac(oyl-L-Ala-gamma-D-Glu-L-Lys-D-Ala-D-Ala)](n+1)-di-trans,octa-cis-undecaprenyl diphosphate + di-trans,octa-cis-undecaprenyl diphosphate + H(+)</text>
        <dbReference type="Rhea" id="RHEA:23708"/>
        <dbReference type="Rhea" id="RHEA-COMP:9602"/>
        <dbReference type="Rhea" id="RHEA-COMP:9603"/>
        <dbReference type="ChEBI" id="CHEBI:15378"/>
        <dbReference type="ChEBI" id="CHEBI:58405"/>
        <dbReference type="ChEBI" id="CHEBI:60033"/>
        <dbReference type="ChEBI" id="CHEBI:78435"/>
        <dbReference type="EC" id="2.4.99.28"/>
    </reaction>
</comment>
<feature type="transmembrane region" description="Helical" evidence="21">
    <location>
        <begin position="168"/>
        <end position="192"/>
    </location>
</feature>
<feature type="transmembrane region" description="Helical" evidence="21">
    <location>
        <begin position="77"/>
        <end position="100"/>
    </location>
</feature>
<dbReference type="InterPro" id="IPR013437">
    <property type="entry name" value="FtsW"/>
</dbReference>
<dbReference type="GO" id="GO:0051301">
    <property type="term" value="P:cell division"/>
    <property type="evidence" value="ECO:0007669"/>
    <property type="project" value="UniProtKB-KW"/>
</dbReference>
<protein>
    <recommendedName>
        <fullName evidence="17">Probable peptidoglycan glycosyltransferase FtsW</fullName>
        <ecNumber evidence="19">2.4.99.28</ecNumber>
    </recommendedName>
    <alternativeName>
        <fullName evidence="18">Cell division protein FtsW</fullName>
    </alternativeName>
    <alternativeName>
        <fullName evidence="15">Cell wall polymerase</fullName>
    </alternativeName>
    <alternativeName>
        <fullName evidence="14">Peptidoglycan polymerase</fullName>
    </alternativeName>
</protein>
<evidence type="ECO:0000256" key="2">
    <source>
        <dbReference type="ARBA" id="ARBA00004752"/>
    </source>
</evidence>
<dbReference type="EC" id="2.4.99.28" evidence="19"/>
<evidence type="ECO:0000256" key="17">
    <source>
        <dbReference type="ARBA" id="ARBA00041185"/>
    </source>
</evidence>
<evidence type="ECO:0000256" key="18">
    <source>
        <dbReference type="ARBA" id="ARBA00041418"/>
    </source>
</evidence>
<evidence type="ECO:0000256" key="6">
    <source>
        <dbReference type="ARBA" id="ARBA00022679"/>
    </source>
</evidence>
<evidence type="ECO:0000256" key="11">
    <source>
        <dbReference type="ARBA" id="ARBA00023136"/>
    </source>
</evidence>
<dbReference type="KEGG" id="dgg:DGI_0346"/>
<evidence type="ECO:0000256" key="5">
    <source>
        <dbReference type="ARBA" id="ARBA00022676"/>
    </source>
</evidence>
<evidence type="ECO:0000256" key="10">
    <source>
        <dbReference type="ARBA" id="ARBA00022989"/>
    </source>
</evidence>
<reference evidence="23" key="2">
    <citation type="submission" date="2013-07" db="EMBL/GenBank/DDBJ databases">
        <authorList>
            <person name="Morais-Silva F.O."/>
            <person name="Rezende A.M."/>
            <person name="Pimentel C."/>
            <person name="Resende D.M."/>
            <person name="Santos C.I."/>
            <person name="Clemente C."/>
            <person name="de Oliveira L.M."/>
            <person name="da Silva S.M."/>
            <person name="Costa D.A."/>
            <person name="Varela-Raposo A."/>
            <person name="Horacio E.C.A."/>
            <person name="Matos M."/>
            <person name="Flores O."/>
            <person name="Ruiz J.C."/>
            <person name="Rodrigues-Pousada C."/>
        </authorList>
    </citation>
    <scope>NUCLEOTIDE SEQUENCE [LARGE SCALE GENOMIC DNA]</scope>
    <source>
        <strain evidence="23">ATCC 19364 / DSM 1382 / NCIMB 9332 / VKM B-1759</strain>
    </source>
</reference>
<evidence type="ECO:0000256" key="4">
    <source>
        <dbReference type="ARBA" id="ARBA00022618"/>
    </source>
</evidence>
<dbReference type="GO" id="GO:0015648">
    <property type="term" value="F:lipid-linked peptidoglycan transporter activity"/>
    <property type="evidence" value="ECO:0007669"/>
    <property type="project" value="TreeGrafter"/>
</dbReference>